<organism evidence="2 3">
    <name type="scientific">Ataeniobius toweri</name>
    <dbReference type="NCBI Taxonomy" id="208326"/>
    <lineage>
        <taxon>Eukaryota</taxon>
        <taxon>Metazoa</taxon>
        <taxon>Chordata</taxon>
        <taxon>Craniata</taxon>
        <taxon>Vertebrata</taxon>
        <taxon>Euteleostomi</taxon>
        <taxon>Actinopterygii</taxon>
        <taxon>Neopterygii</taxon>
        <taxon>Teleostei</taxon>
        <taxon>Neoteleostei</taxon>
        <taxon>Acanthomorphata</taxon>
        <taxon>Ovalentaria</taxon>
        <taxon>Atherinomorphae</taxon>
        <taxon>Cyprinodontiformes</taxon>
        <taxon>Goodeidae</taxon>
        <taxon>Ataeniobius</taxon>
    </lineage>
</organism>
<proteinExistence type="predicted"/>
<accession>A0ABU7BXT9</accession>
<sequence>MAPELLVEVCSRCRLSSIKSGGLKEQAVSTLLPECLPLVVFLTQVPVPVLFSGTIQLSQIPSSLALPSFSWLSPSNLQAPPSMLLSLACFRVRYQKSLFKENKLLNLFLSPECDLHAWSTLVPYSLLITLSPSSLAYTPLPQYLSSQVNFSFHCSPLVPPITYPVSLPWSSPEFLHVCCLDCHAPPFIQFVFHLVGLVTWSFVSFLLQTDNRLRKMTVTC</sequence>
<evidence type="ECO:0000313" key="2">
    <source>
        <dbReference type="EMBL" id="MED6254429.1"/>
    </source>
</evidence>
<keyword evidence="1" id="KW-0472">Membrane</keyword>
<dbReference type="EMBL" id="JAHUTI010069457">
    <property type="protein sequence ID" value="MED6254429.1"/>
    <property type="molecule type" value="Genomic_DNA"/>
</dbReference>
<reference evidence="2 3" key="1">
    <citation type="submission" date="2021-07" db="EMBL/GenBank/DDBJ databases">
        <authorList>
            <person name="Palmer J.M."/>
        </authorList>
    </citation>
    <scope>NUCLEOTIDE SEQUENCE [LARGE SCALE GENOMIC DNA]</scope>
    <source>
        <strain evidence="2 3">AT_MEX2019</strain>
        <tissue evidence="2">Muscle</tissue>
    </source>
</reference>
<dbReference type="Proteomes" id="UP001345963">
    <property type="component" value="Unassembled WGS sequence"/>
</dbReference>
<name>A0ABU7BXT9_9TELE</name>
<keyword evidence="3" id="KW-1185">Reference proteome</keyword>
<protein>
    <submittedName>
        <fullName evidence="2">Uncharacterized protein</fullName>
    </submittedName>
</protein>
<gene>
    <name evidence="2" type="ORF">ATANTOWER_026143</name>
</gene>
<comment type="caution">
    <text evidence="2">The sequence shown here is derived from an EMBL/GenBank/DDBJ whole genome shotgun (WGS) entry which is preliminary data.</text>
</comment>
<keyword evidence="1" id="KW-1133">Transmembrane helix</keyword>
<evidence type="ECO:0000256" key="1">
    <source>
        <dbReference type="SAM" id="Phobius"/>
    </source>
</evidence>
<evidence type="ECO:0000313" key="3">
    <source>
        <dbReference type="Proteomes" id="UP001345963"/>
    </source>
</evidence>
<feature type="transmembrane region" description="Helical" evidence="1">
    <location>
        <begin position="187"/>
        <end position="207"/>
    </location>
</feature>
<keyword evidence="1" id="KW-0812">Transmembrane</keyword>